<protein>
    <submittedName>
        <fullName evidence="3">VanZ like family protein</fullName>
    </submittedName>
</protein>
<feature type="transmembrane region" description="Helical" evidence="1">
    <location>
        <begin position="318"/>
        <end position="336"/>
    </location>
</feature>
<feature type="transmembrane region" description="Helical" evidence="1">
    <location>
        <begin position="228"/>
        <end position="248"/>
    </location>
</feature>
<keyword evidence="1" id="KW-1133">Transmembrane helix</keyword>
<keyword evidence="1" id="KW-0812">Transmembrane</keyword>
<feature type="transmembrane region" description="Helical" evidence="1">
    <location>
        <begin position="95"/>
        <end position="112"/>
    </location>
</feature>
<dbReference type="InterPro" id="IPR006976">
    <property type="entry name" value="VanZ-like"/>
</dbReference>
<proteinExistence type="predicted"/>
<evidence type="ECO:0000313" key="3">
    <source>
        <dbReference type="EMBL" id="SNS17805.1"/>
    </source>
</evidence>
<dbReference type="RefSeq" id="WP_245844651.1">
    <property type="nucleotide sequence ID" value="NZ_FZOT01000001.1"/>
</dbReference>
<feature type="transmembrane region" description="Helical" evidence="1">
    <location>
        <begin position="163"/>
        <end position="181"/>
    </location>
</feature>
<gene>
    <name evidence="3" type="ORF">SAMN06265795_101379</name>
</gene>
<evidence type="ECO:0000259" key="2">
    <source>
        <dbReference type="Pfam" id="PF04892"/>
    </source>
</evidence>
<reference evidence="3 4" key="1">
    <citation type="submission" date="2017-06" db="EMBL/GenBank/DDBJ databases">
        <authorList>
            <person name="Kim H.J."/>
            <person name="Triplett B.A."/>
        </authorList>
    </citation>
    <scope>NUCLEOTIDE SEQUENCE [LARGE SCALE GENOMIC DNA]</scope>
    <source>
        <strain evidence="3 4">U15</strain>
    </source>
</reference>
<sequence length="383" mass="40982">MSINMSNASGGVPAQSNVSGYPFARAGLFAYLALVVYASWYPFSGWQNKGLPPWGFLSAPLPYYWSGFDLLANVVGYMPLGALFVFAVHPRLRGIGAVGLGFICCTLLSALMEAGQTYLPSRVSSNLDLLLNAGGGLAGAIGGGLLSPLLMERSRLLRLRSEWFAPHAGAGLIVMALWPMAQIYPRGYLFGHGQMLATLSDWLTQWLERPVDLAAMLLRDAQLSVQQYWMAETLITSLGCTGAALTLLSTLRKPAPKAALVLGLIAAALTVKSLASALVFAPEHAFAWLTPGAQGGLLIGAMMVFGLSAAPAAAQRRLAVMSLLLGVAIANVVPTNPYFTLSLQAWSQGKFLNFNGAAQFLSFAWPFFALAFLFYPAQRLKRN</sequence>
<dbReference type="Pfam" id="PF04892">
    <property type="entry name" value="VanZ"/>
    <property type="match status" value="1"/>
</dbReference>
<dbReference type="EMBL" id="FZOT01000001">
    <property type="protein sequence ID" value="SNS17805.1"/>
    <property type="molecule type" value="Genomic_DNA"/>
</dbReference>
<keyword evidence="1" id="KW-0472">Membrane</keyword>
<keyword evidence="4" id="KW-1185">Reference proteome</keyword>
<feature type="transmembrane region" description="Helical" evidence="1">
    <location>
        <begin position="63"/>
        <end position="88"/>
    </location>
</feature>
<dbReference type="Proteomes" id="UP000198284">
    <property type="component" value="Unassembled WGS sequence"/>
</dbReference>
<feature type="transmembrane region" description="Helical" evidence="1">
    <location>
        <begin position="23"/>
        <end position="43"/>
    </location>
</feature>
<feature type="transmembrane region" description="Helical" evidence="1">
    <location>
        <begin position="286"/>
        <end position="306"/>
    </location>
</feature>
<feature type="transmembrane region" description="Helical" evidence="1">
    <location>
        <begin position="356"/>
        <end position="375"/>
    </location>
</feature>
<accession>A0A239CC59</accession>
<name>A0A239CC59_9BURK</name>
<feature type="transmembrane region" description="Helical" evidence="1">
    <location>
        <begin position="132"/>
        <end position="151"/>
    </location>
</feature>
<dbReference type="AlphaFoldDB" id="A0A239CC59"/>
<organism evidence="3 4">
    <name type="scientific">Noviherbaspirillum humi</name>
    <dbReference type="NCBI Taxonomy" id="1688639"/>
    <lineage>
        <taxon>Bacteria</taxon>
        <taxon>Pseudomonadati</taxon>
        <taxon>Pseudomonadota</taxon>
        <taxon>Betaproteobacteria</taxon>
        <taxon>Burkholderiales</taxon>
        <taxon>Oxalobacteraceae</taxon>
        <taxon>Noviherbaspirillum</taxon>
    </lineage>
</organism>
<evidence type="ECO:0000256" key="1">
    <source>
        <dbReference type="SAM" id="Phobius"/>
    </source>
</evidence>
<feature type="domain" description="VanZ-like" evidence="2">
    <location>
        <begin position="55"/>
        <end position="141"/>
    </location>
</feature>
<evidence type="ECO:0000313" key="4">
    <source>
        <dbReference type="Proteomes" id="UP000198284"/>
    </source>
</evidence>
<feature type="transmembrane region" description="Helical" evidence="1">
    <location>
        <begin position="260"/>
        <end position="280"/>
    </location>
</feature>